<dbReference type="PANTHER" id="PTHR34475">
    <property type="match status" value="1"/>
</dbReference>
<dbReference type="Proteomes" id="UP001216253">
    <property type="component" value="Unassembled WGS sequence"/>
</dbReference>
<feature type="compositionally biased region" description="Pro residues" evidence="1">
    <location>
        <begin position="308"/>
        <end position="318"/>
    </location>
</feature>
<name>A0ABT5WJF3_9SPHN</name>
<sequence>MEAQESSEEGVAFSSVGEQLRHAREAAGMSRADVAAETRIAERHLTTIEENRFSDLAARTYAVGFSRAYARAVGLDENMIADRVRAQLAAEEARHPRPQEQSFEPGDPARVPPWGLAWAAGLGVIAVLAVLYLAWGNLFSPEGELPDLIDDAPKAQASAPPPAAAPATPAPLPGGPVVLTATQPRVWLKVYLADGTQLFQKEMAQGESYTVPAEARGALLRTARPDALAITVAGRPLPPLADRPTTLGDVSLAPADLVARTAPGAAPSLRPPTTVPPAPGSGGGVVLPSSRPTPSPRPTATGRRDEAPPAPSSGPSPLPVGVSTDLD</sequence>
<evidence type="ECO:0000256" key="2">
    <source>
        <dbReference type="SAM" id="Phobius"/>
    </source>
</evidence>
<feature type="domain" description="Cytoskeleton protein RodZ-like C-terminal" evidence="3">
    <location>
        <begin position="179"/>
        <end position="245"/>
    </location>
</feature>
<dbReference type="SUPFAM" id="SSF47413">
    <property type="entry name" value="lambda repressor-like DNA-binding domains"/>
    <property type="match status" value="1"/>
</dbReference>
<dbReference type="CDD" id="cd00093">
    <property type="entry name" value="HTH_XRE"/>
    <property type="match status" value="1"/>
</dbReference>
<dbReference type="InterPro" id="IPR050400">
    <property type="entry name" value="Bact_Cytoskel_RodZ"/>
</dbReference>
<feature type="region of interest" description="Disordered" evidence="1">
    <location>
        <begin position="262"/>
        <end position="327"/>
    </location>
</feature>
<reference evidence="4 5" key="1">
    <citation type="submission" date="2023-03" db="EMBL/GenBank/DDBJ databases">
        <title>NovoSphingobium album sp. nov. isolated from polycyclic aromatic hydrocarbons- and heavy-metal polluted soil.</title>
        <authorList>
            <person name="Liu Z."/>
            <person name="Wang K."/>
        </authorList>
    </citation>
    <scope>NUCLEOTIDE SEQUENCE [LARGE SCALE GENOMIC DNA]</scope>
    <source>
        <strain evidence="4 5">H3SJ31-1</strain>
    </source>
</reference>
<protein>
    <submittedName>
        <fullName evidence="4">DUF4115 domain-containing protein</fullName>
    </submittedName>
</protein>
<feature type="compositionally biased region" description="Pro residues" evidence="1">
    <location>
        <begin position="159"/>
        <end position="171"/>
    </location>
</feature>
<dbReference type="InterPro" id="IPR001387">
    <property type="entry name" value="Cro/C1-type_HTH"/>
</dbReference>
<keyword evidence="2" id="KW-0812">Transmembrane</keyword>
<evidence type="ECO:0000256" key="1">
    <source>
        <dbReference type="SAM" id="MobiDB-lite"/>
    </source>
</evidence>
<keyword evidence="5" id="KW-1185">Reference proteome</keyword>
<dbReference type="InterPro" id="IPR025194">
    <property type="entry name" value="RodZ-like_C"/>
</dbReference>
<evidence type="ECO:0000313" key="4">
    <source>
        <dbReference type="EMBL" id="MDE8650179.1"/>
    </source>
</evidence>
<dbReference type="Pfam" id="PF13413">
    <property type="entry name" value="HTH_25"/>
    <property type="match status" value="1"/>
</dbReference>
<dbReference type="Pfam" id="PF13464">
    <property type="entry name" value="RodZ_C"/>
    <property type="match status" value="1"/>
</dbReference>
<dbReference type="InterPro" id="IPR010982">
    <property type="entry name" value="Lambda_DNA-bd_dom_sf"/>
</dbReference>
<feature type="region of interest" description="Disordered" evidence="1">
    <location>
        <begin position="149"/>
        <end position="171"/>
    </location>
</feature>
<feature type="transmembrane region" description="Helical" evidence="2">
    <location>
        <begin position="115"/>
        <end position="135"/>
    </location>
</feature>
<dbReference type="PANTHER" id="PTHR34475:SF1">
    <property type="entry name" value="CYTOSKELETON PROTEIN RODZ"/>
    <property type="match status" value="1"/>
</dbReference>
<evidence type="ECO:0000313" key="5">
    <source>
        <dbReference type="Proteomes" id="UP001216253"/>
    </source>
</evidence>
<evidence type="ECO:0000259" key="3">
    <source>
        <dbReference type="Pfam" id="PF13464"/>
    </source>
</evidence>
<dbReference type="Gene3D" id="1.10.260.40">
    <property type="entry name" value="lambda repressor-like DNA-binding domains"/>
    <property type="match status" value="1"/>
</dbReference>
<organism evidence="4 5">
    <name type="scientific">Novosphingobium album</name>
    <name type="common">ex Liu et al. 2023</name>
    <dbReference type="NCBI Taxonomy" id="3031130"/>
    <lineage>
        <taxon>Bacteria</taxon>
        <taxon>Pseudomonadati</taxon>
        <taxon>Pseudomonadota</taxon>
        <taxon>Alphaproteobacteria</taxon>
        <taxon>Sphingomonadales</taxon>
        <taxon>Sphingomonadaceae</taxon>
        <taxon>Novosphingobium</taxon>
    </lineage>
</organism>
<accession>A0ABT5WJF3</accession>
<gene>
    <name evidence="4" type="ORF">PYV00_00425</name>
</gene>
<keyword evidence="2" id="KW-1133">Transmembrane helix</keyword>
<proteinExistence type="predicted"/>
<dbReference type="EMBL" id="JARESE010000001">
    <property type="protein sequence ID" value="MDE8650179.1"/>
    <property type="molecule type" value="Genomic_DNA"/>
</dbReference>
<comment type="caution">
    <text evidence="4">The sequence shown here is derived from an EMBL/GenBank/DDBJ whole genome shotgun (WGS) entry which is preliminary data.</text>
</comment>
<dbReference type="RefSeq" id="WP_275226263.1">
    <property type="nucleotide sequence ID" value="NZ_JARESE010000001.1"/>
</dbReference>
<keyword evidence="2" id="KW-0472">Membrane</keyword>
<feature type="compositionally biased region" description="Pro residues" evidence="1">
    <location>
        <begin position="269"/>
        <end position="279"/>
    </location>
</feature>